<dbReference type="AlphaFoldDB" id="A0A2B7Y8C9"/>
<evidence type="ECO:0000313" key="1">
    <source>
        <dbReference type="EMBL" id="PGH17311.1"/>
    </source>
</evidence>
<proteinExistence type="predicted"/>
<dbReference type="Proteomes" id="UP000223968">
    <property type="component" value="Unassembled WGS sequence"/>
</dbReference>
<organism evidence="1 2">
    <name type="scientific">Helicocarpus griseus UAMH5409</name>
    <dbReference type="NCBI Taxonomy" id="1447875"/>
    <lineage>
        <taxon>Eukaryota</taxon>
        <taxon>Fungi</taxon>
        <taxon>Dikarya</taxon>
        <taxon>Ascomycota</taxon>
        <taxon>Pezizomycotina</taxon>
        <taxon>Eurotiomycetes</taxon>
        <taxon>Eurotiomycetidae</taxon>
        <taxon>Onygenales</taxon>
        <taxon>Ajellomycetaceae</taxon>
        <taxon>Helicocarpus</taxon>
    </lineage>
</organism>
<reference evidence="1 2" key="1">
    <citation type="submission" date="2017-10" db="EMBL/GenBank/DDBJ databases">
        <title>Comparative genomics in systemic dimorphic fungi from Ajellomycetaceae.</title>
        <authorList>
            <person name="Munoz J.F."/>
            <person name="Mcewen J.G."/>
            <person name="Clay O.K."/>
            <person name="Cuomo C.A."/>
        </authorList>
    </citation>
    <scope>NUCLEOTIDE SEQUENCE [LARGE SCALE GENOMIC DNA]</scope>
    <source>
        <strain evidence="1 2">UAMH5409</strain>
    </source>
</reference>
<dbReference type="Gene3D" id="2.130.10.10">
    <property type="entry name" value="YVTN repeat-like/Quinoprotein amine dehydrogenase"/>
    <property type="match status" value="1"/>
</dbReference>
<evidence type="ECO:0000313" key="2">
    <source>
        <dbReference type="Proteomes" id="UP000223968"/>
    </source>
</evidence>
<accession>A0A2B7Y8C9</accession>
<dbReference type="InterPro" id="IPR015943">
    <property type="entry name" value="WD40/YVTN_repeat-like_dom_sf"/>
</dbReference>
<protein>
    <submittedName>
        <fullName evidence="1">Uncharacterized protein</fullName>
    </submittedName>
</protein>
<comment type="caution">
    <text evidence="1">The sequence shown here is derived from an EMBL/GenBank/DDBJ whole genome shotgun (WGS) entry which is preliminary data.</text>
</comment>
<keyword evidence="2" id="KW-1185">Reference proteome</keyword>
<dbReference type="SUPFAM" id="SSF50998">
    <property type="entry name" value="Quinoprotein alcohol dehydrogenase-like"/>
    <property type="match status" value="1"/>
</dbReference>
<dbReference type="OrthoDB" id="5336044at2759"/>
<name>A0A2B7Y8C9_9EURO</name>
<dbReference type="EMBL" id="PDNB01000011">
    <property type="protein sequence ID" value="PGH17311.1"/>
    <property type="molecule type" value="Genomic_DNA"/>
</dbReference>
<dbReference type="InterPro" id="IPR011047">
    <property type="entry name" value="Quinoprotein_ADH-like_sf"/>
</dbReference>
<sequence length="522" mass="57333">MQLQKLKTRWQTRLEKWYDQPVNCLITQNGVYAGYYGYILRLSASSGEEEAKSGLKGYGYHEVRLATNPQGTLLVAGTNGYVIGLDPLTLQIWWYKGLSGGSNPVSVLCDCNGVYAASNGYVFLLNTVGRQLKNNPLRGYGKHETRLAHMPSSPYLIVGINGYTVALDAKTLDNKWYNSMPGAGKDITTVIAGQGVVYGACNGRVYRIGETNGVLLQKNELSGTGSEEVRMALDTTSSRLYVGTNGYGLCLDANDLGELYKTSLPSSGYHVTDAAFGEQKVGYFACDGYVYQLDQSGEIAGENDLRDLGKFETRLATSSSGYLELIVGIAGYALGLEIVDRPLPVDYQGQTYSVAFQPVVYDIFDWRTYDPSTVPDVGILLGFYQGRLMGMGLTNRTVGPLPTNWDGTSYNYVFMPNGAIIYFWWPYDDRSQYFGHNELGSGDMVICAGQFRLAYDSRVESVIAMANNPSGWVPDGGACLQYVALKFNQLGISTDRTSWYWGKRDFGGGETRCGGERVSVIE</sequence>
<gene>
    <name evidence="1" type="ORF">AJ79_01195</name>
</gene>